<keyword evidence="5" id="KW-1185">Reference proteome</keyword>
<dbReference type="InterPro" id="IPR024655">
    <property type="entry name" value="Asl1_glyco_hydro_catalytic"/>
</dbReference>
<evidence type="ECO:0000256" key="1">
    <source>
        <dbReference type="SAM" id="MobiDB-lite"/>
    </source>
</evidence>
<evidence type="ECO:0000313" key="4">
    <source>
        <dbReference type="EMBL" id="KAL2043715.1"/>
    </source>
</evidence>
<feature type="compositionally biased region" description="Pro residues" evidence="1">
    <location>
        <begin position="83"/>
        <end position="95"/>
    </location>
</feature>
<feature type="region of interest" description="Disordered" evidence="1">
    <location>
        <begin position="64"/>
        <end position="133"/>
    </location>
</feature>
<evidence type="ECO:0000256" key="2">
    <source>
        <dbReference type="SAM" id="SignalP"/>
    </source>
</evidence>
<dbReference type="PANTHER" id="PTHR34154:SF10">
    <property type="entry name" value="ASL1-LIKE GLYCOSYL HYDROLASE CATALYTIC DOMAIN-CONTAINING PROTEIN"/>
    <property type="match status" value="1"/>
</dbReference>
<reference evidence="4 5" key="1">
    <citation type="submission" date="2024-09" db="EMBL/GenBank/DDBJ databases">
        <title>Rethinking Asexuality: The Enigmatic Case of Functional Sexual Genes in Lepraria (Stereocaulaceae).</title>
        <authorList>
            <person name="Doellman M."/>
            <person name="Sun Y."/>
            <person name="Barcenas-Pena A."/>
            <person name="Lumbsch H.T."/>
            <person name="Grewe F."/>
        </authorList>
    </citation>
    <scope>NUCLEOTIDE SEQUENCE [LARGE SCALE GENOMIC DNA]</scope>
    <source>
        <strain evidence="4 5">Mercado 3170</strain>
    </source>
</reference>
<dbReference type="InterPro" id="IPR017853">
    <property type="entry name" value="GH"/>
</dbReference>
<feature type="chain" id="PRO_5047093460" description="Asl1-like glycosyl hydrolase catalytic domain-containing protein" evidence="2">
    <location>
        <begin position="21"/>
        <end position="369"/>
    </location>
</feature>
<feature type="compositionally biased region" description="Low complexity" evidence="1">
    <location>
        <begin position="64"/>
        <end position="82"/>
    </location>
</feature>
<dbReference type="PANTHER" id="PTHR34154">
    <property type="entry name" value="ALKALI-SENSITIVE LINKAGE PROTEIN 1"/>
    <property type="match status" value="1"/>
</dbReference>
<dbReference type="InterPro" id="IPR053183">
    <property type="entry name" value="ASL1"/>
</dbReference>
<accession>A0ABR4AD92</accession>
<dbReference type="SUPFAM" id="SSF51445">
    <property type="entry name" value="(Trans)glycosidases"/>
    <property type="match status" value="1"/>
</dbReference>
<name>A0ABR4AD92_9LECA</name>
<gene>
    <name evidence="4" type="ORF">N7G274_003234</name>
</gene>
<evidence type="ECO:0000313" key="5">
    <source>
        <dbReference type="Proteomes" id="UP001590950"/>
    </source>
</evidence>
<proteinExistence type="predicted"/>
<feature type="compositionally biased region" description="Low complexity" evidence="1">
    <location>
        <begin position="102"/>
        <end position="118"/>
    </location>
</feature>
<sequence>MYFLVHALALAALTVDYASAQPARHGHRHAHKLSLEDVLDKRQDWATVKYDVNWATVDYNGGAAAPAASTPPASSPPAAGNANPPPAPKPAPSPSPVAVQEKVAVAPASSPAPAKAASNNGGRGGGKRGLAYNPSSPSLDLFDSYSKITWGYNWDSAPAGLPSKYEYVPTLFSNADVHTQLWTQNAKNAISGGAKCFMSFNEPDIASPQANMPVSVAVAAWNQYMQPYAGQVQLGSPSVSNGAGQNPATGQPMGLDWLSAFLRQCSGCSISFVPVHWYGCNAGAGCDVQGDISAFKTQITQAMKTAGSLPIWVTEFGTNSGDPTTFLNEVLPWLDGQSQVHRYAYFMVEDGKLTSGSSLNPLGRQYASA</sequence>
<protein>
    <recommendedName>
        <fullName evidence="3">Asl1-like glycosyl hydrolase catalytic domain-containing protein</fullName>
    </recommendedName>
</protein>
<keyword evidence="2" id="KW-0732">Signal</keyword>
<evidence type="ECO:0000259" key="3">
    <source>
        <dbReference type="Pfam" id="PF11790"/>
    </source>
</evidence>
<dbReference type="EMBL" id="JBEFKJ010000010">
    <property type="protein sequence ID" value="KAL2043715.1"/>
    <property type="molecule type" value="Genomic_DNA"/>
</dbReference>
<dbReference type="Gene3D" id="3.20.20.80">
    <property type="entry name" value="Glycosidases"/>
    <property type="match status" value="1"/>
</dbReference>
<dbReference type="Proteomes" id="UP001590950">
    <property type="component" value="Unassembled WGS sequence"/>
</dbReference>
<feature type="signal peptide" evidence="2">
    <location>
        <begin position="1"/>
        <end position="20"/>
    </location>
</feature>
<feature type="domain" description="Asl1-like glycosyl hydrolase catalytic" evidence="3">
    <location>
        <begin position="129"/>
        <end position="366"/>
    </location>
</feature>
<dbReference type="Pfam" id="PF11790">
    <property type="entry name" value="Glyco_hydro_cc"/>
    <property type="match status" value="1"/>
</dbReference>
<organism evidence="4 5">
    <name type="scientific">Stereocaulon virgatum</name>
    <dbReference type="NCBI Taxonomy" id="373712"/>
    <lineage>
        <taxon>Eukaryota</taxon>
        <taxon>Fungi</taxon>
        <taxon>Dikarya</taxon>
        <taxon>Ascomycota</taxon>
        <taxon>Pezizomycotina</taxon>
        <taxon>Lecanoromycetes</taxon>
        <taxon>OSLEUM clade</taxon>
        <taxon>Lecanoromycetidae</taxon>
        <taxon>Lecanorales</taxon>
        <taxon>Lecanorineae</taxon>
        <taxon>Stereocaulaceae</taxon>
        <taxon>Stereocaulon</taxon>
    </lineage>
</organism>
<comment type="caution">
    <text evidence="4">The sequence shown here is derived from an EMBL/GenBank/DDBJ whole genome shotgun (WGS) entry which is preliminary data.</text>
</comment>